<reference evidence="1 2" key="1">
    <citation type="submission" date="2015-06" db="EMBL/GenBank/DDBJ databases">
        <authorList>
            <person name="Zeng Y."/>
            <person name="Huang Y."/>
        </authorList>
    </citation>
    <scope>NUCLEOTIDE SEQUENCE [LARGE SCALE GENOMIC DNA]</scope>
    <source>
        <strain evidence="1 2">PQ-2</strain>
    </source>
</reference>
<dbReference type="Proteomes" id="UP000035287">
    <property type="component" value="Chromosome"/>
</dbReference>
<organism evidence="1 2">
    <name type="scientific">Croceicoccus naphthovorans</name>
    <dbReference type="NCBI Taxonomy" id="1348774"/>
    <lineage>
        <taxon>Bacteria</taxon>
        <taxon>Pseudomonadati</taxon>
        <taxon>Pseudomonadota</taxon>
        <taxon>Alphaproteobacteria</taxon>
        <taxon>Sphingomonadales</taxon>
        <taxon>Erythrobacteraceae</taxon>
        <taxon>Croceicoccus</taxon>
    </lineage>
</organism>
<proteinExistence type="predicted"/>
<dbReference type="EMBL" id="CP011770">
    <property type="protein sequence ID" value="AKM10789.1"/>
    <property type="molecule type" value="Genomic_DNA"/>
</dbReference>
<keyword evidence="2" id="KW-1185">Reference proteome</keyword>
<accession>A0A0G3XJL0</accession>
<dbReference type="OrthoDB" id="9802792at2"/>
<sequence length="60" mass="6909">MAHRFEIRKNKKGEFVAYFCYNAETMFWTEGYSSRASAKNAIDSIIKNGPKAELIDTTKE</sequence>
<gene>
    <name evidence="1" type="ORF">AB433_13765</name>
</gene>
<dbReference type="KEGG" id="cna:AB433_13765"/>
<dbReference type="RefSeq" id="WP_047821762.1">
    <property type="nucleotide sequence ID" value="NZ_CP011770.1"/>
</dbReference>
<dbReference type="PATRIC" id="fig|1348774.3.peg.2895"/>
<dbReference type="STRING" id="1348774.AB433_13765"/>
<dbReference type="InterPro" id="IPR036913">
    <property type="entry name" value="YegP-like_sf"/>
</dbReference>
<name>A0A0G3XJL0_9SPHN</name>
<dbReference type="SUPFAM" id="SSF160113">
    <property type="entry name" value="YegP-like"/>
    <property type="match status" value="1"/>
</dbReference>
<evidence type="ECO:0000313" key="1">
    <source>
        <dbReference type="EMBL" id="AKM10789.1"/>
    </source>
</evidence>
<dbReference type="InterPro" id="IPR010879">
    <property type="entry name" value="DUF1508"/>
</dbReference>
<evidence type="ECO:0000313" key="2">
    <source>
        <dbReference type="Proteomes" id="UP000035287"/>
    </source>
</evidence>
<dbReference type="Gene3D" id="2.30.29.80">
    <property type="match status" value="1"/>
</dbReference>
<protein>
    <submittedName>
        <fullName evidence="1">Uncharacterized protein</fullName>
    </submittedName>
</protein>
<dbReference type="Pfam" id="PF07411">
    <property type="entry name" value="DUF1508"/>
    <property type="match status" value="1"/>
</dbReference>
<dbReference type="AlphaFoldDB" id="A0A0G3XJL0"/>